<gene>
    <name evidence="1" type="ORF">MAPG_02053</name>
</gene>
<name>A0A0C4DQB5_MAGP6</name>
<dbReference type="AlphaFoldDB" id="A0A0C4DQB5"/>
<evidence type="ECO:0000313" key="1">
    <source>
        <dbReference type="EMBL" id="KLU82986.1"/>
    </source>
</evidence>
<protein>
    <submittedName>
        <fullName evidence="1 2">Uncharacterized protein</fullName>
    </submittedName>
</protein>
<keyword evidence="3" id="KW-1185">Reference proteome</keyword>
<dbReference type="EnsemblFungi" id="MAPG_02053T0">
    <property type="protein sequence ID" value="MAPG_02053T0"/>
    <property type="gene ID" value="MAPG_02053"/>
</dbReference>
<reference evidence="2" key="5">
    <citation type="submission" date="2015-06" db="UniProtKB">
        <authorList>
            <consortium name="EnsemblFungi"/>
        </authorList>
    </citation>
    <scope>IDENTIFICATION</scope>
    <source>
        <strain evidence="2">ATCC 64411</strain>
    </source>
</reference>
<sequence length="105" mass="11429">MDLPKDQKETLFPAGECAGDALIVRGDLGKKERPFSLQSFGPCSTPAAFSQRWSQAQKETASARFVVVFLGTNTTERAGLVGTVAAKHSNYLAQIIQLSDHARKY</sequence>
<reference evidence="3" key="2">
    <citation type="submission" date="2010-05" db="EMBL/GenBank/DDBJ databases">
        <title>The genome sequence of Magnaporthe poae strain ATCC 64411.</title>
        <authorList>
            <person name="Ma L.-J."/>
            <person name="Dead R."/>
            <person name="Young S."/>
            <person name="Zeng Q."/>
            <person name="Koehrsen M."/>
            <person name="Alvarado L."/>
            <person name="Berlin A."/>
            <person name="Chapman S.B."/>
            <person name="Chen Z."/>
            <person name="Freedman E."/>
            <person name="Gellesch M."/>
            <person name="Goldberg J."/>
            <person name="Griggs A."/>
            <person name="Gujja S."/>
            <person name="Heilman E.R."/>
            <person name="Heiman D."/>
            <person name="Hepburn T."/>
            <person name="Howarth C."/>
            <person name="Jen D."/>
            <person name="Larson L."/>
            <person name="Mehta T."/>
            <person name="Neiman D."/>
            <person name="Pearson M."/>
            <person name="Roberts A."/>
            <person name="Saif S."/>
            <person name="Shea T."/>
            <person name="Shenoy N."/>
            <person name="Sisk P."/>
            <person name="Stolte C."/>
            <person name="Sykes S."/>
            <person name="Walk T."/>
            <person name="White J."/>
            <person name="Yandava C."/>
            <person name="Haas B."/>
            <person name="Nusbaum C."/>
            <person name="Birren B."/>
        </authorList>
    </citation>
    <scope>NUCLEOTIDE SEQUENCE [LARGE SCALE GENOMIC DNA]</scope>
    <source>
        <strain evidence="3">ATCC 64411 / 73-15</strain>
    </source>
</reference>
<reference evidence="1" key="3">
    <citation type="submission" date="2011-03" db="EMBL/GenBank/DDBJ databases">
        <title>Annotation of Magnaporthe poae ATCC 64411.</title>
        <authorList>
            <person name="Ma L.-J."/>
            <person name="Dead R."/>
            <person name="Young S.K."/>
            <person name="Zeng Q."/>
            <person name="Gargeya S."/>
            <person name="Fitzgerald M."/>
            <person name="Haas B."/>
            <person name="Abouelleil A."/>
            <person name="Alvarado L."/>
            <person name="Arachchi H.M."/>
            <person name="Berlin A."/>
            <person name="Brown A."/>
            <person name="Chapman S.B."/>
            <person name="Chen Z."/>
            <person name="Dunbar C."/>
            <person name="Freedman E."/>
            <person name="Gearin G."/>
            <person name="Gellesch M."/>
            <person name="Goldberg J."/>
            <person name="Griggs A."/>
            <person name="Gujja S."/>
            <person name="Heiman D."/>
            <person name="Howarth C."/>
            <person name="Larson L."/>
            <person name="Lui A."/>
            <person name="MacDonald P.J.P."/>
            <person name="Mehta T."/>
            <person name="Montmayeur A."/>
            <person name="Murphy C."/>
            <person name="Neiman D."/>
            <person name="Pearson M."/>
            <person name="Priest M."/>
            <person name="Roberts A."/>
            <person name="Saif S."/>
            <person name="Shea T."/>
            <person name="Shenoy N."/>
            <person name="Sisk P."/>
            <person name="Stolte C."/>
            <person name="Sykes S."/>
            <person name="Yandava C."/>
            <person name="Wortman J."/>
            <person name="Nusbaum C."/>
            <person name="Birren B."/>
        </authorList>
    </citation>
    <scope>NUCLEOTIDE SEQUENCE</scope>
    <source>
        <strain evidence="1">ATCC 64411</strain>
    </source>
</reference>
<proteinExistence type="predicted"/>
<dbReference type="EMBL" id="GL876967">
    <property type="protein sequence ID" value="KLU82986.1"/>
    <property type="molecule type" value="Genomic_DNA"/>
</dbReference>
<dbReference type="EMBL" id="ADBL01000521">
    <property type="status" value="NOT_ANNOTATED_CDS"/>
    <property type="molecule type" value="Genomic_DNA"/>
</dbReference>
<evidence type="ECO:0000313" key="3">
    <source>
        <dbReference type="Proteomes" id="UP000011715"/>
    </source>
</evidence>
<dbReference type="VEuPathDB" id="FungiDB:MAPG_02053"/>
<organism evidence="2 3">
    <name type="scientific">Magnaporthiopsis poae (strain ATCC 64411 / 73-15)</name>
    <name type="common">Kentucky bluegrass fungus</name>
    <name type="synonym">Magnaporthe poae</name>
    <dbReference type="NCBI Taxonomy" id="644358"/>
    <lineage>
        <taxon>Eukaryota</taxon>
        <taxon>Fungi</taxon>
        <taxon>Dikarya</taxon>
        <taxon>Ascomycota</taxon>
        <taxon>Pezizomycotina</taxon>
        <taxon>Sordariomycetes</taxon>
        <taxon>Sordariomycetidae</taxon>
        <taxon>Magnaporthales</taxon>
        <taxon>Magnaporthaceae</taxon>
        <taxon>Magnaporthiopsis</taxon>
    </lineage>
</organism>
<reference evidence="2" key="4">
    <citation type="journal article" date="2015" name="G3 (Bethesda)">
        <title>Genome sequences of three phytopathogenic species of the Magnaporthaceae family of fungi.</title>
        <authorList>
            <person name="Okagaki L.H."/>
            <person name="Nunes C.C."/>
            <person name="Sailsbery J."/>
            <person name="Clay B."/>
            <person name="Brown D."/>
            <person name="John T."/>
            <person name="Oh Y."/>
            <person name="Young N."/>
            <person name="Fitzgerald M."/>
            <person name="Haas B.J."/>
            <person name="Zeng Q."/>
            <person name="Young S."/>
            <person name="Adiconis X."/>
            <person name="Fan L."/>
            <person name="Levin J.Z."/>
            <person name="Mitchell T.K."/>
            <person name="Okubara P.A."/>
            <person name="Farman M.L."/>
            <person name="Kohn L.M."/>
            <person name="Birren B."/>
            <person name="Ma L.-J."/>
            <person name="Dean R.A."/>
        </authorList>
    </citation>
    <scope>NUCLEOTIDE SEQUENCE</scope>
    <source>
        <strain evidence="2">ATCC 64411 / 73-15</strain>
    </source>
</reference>
<evidence type="ECO:0000313" key="2">
    <source>
        <dbReference type="EnsemblFungi" id="MAPG_02053T0"/>
    </source>
</evidence>
<dbReference type="Proteomes" id="UP000011715">
    <property type="component" value="Unassembled WGS sequence"/>
</dbReference>
<reference evidence="1" key="1">
    <citation type="submission" date="2010-05" db="EMBL/GenBank/DDBJ databases">
        <title>The Genome Sequence of Magnaporthe poae strain ATCC 64411.</title>
        <authorList>
            <consortium name="The Broad Institute Genome Sequencing Platform"/>
            <consortium name="Broad Institute Genome Sequencing Center for Infectious Disease"/>
            <person name="Ma L.-J."/>
            <person name="Dead R."/>
            <person name="Young S."/>
            <person name="Zeng Q."/>
            <person name="Koehrsen M."/>
            <person name="Alvarado L."/>
            <person name="Berlin A."/>
            <person name="Chapman S.B."/>
            <person name="Chen Z."/>
            <person name="Freedman E."/>
            <person name="Gellesch M."/>
            <person name="Goldberg J."/>
            <person name="Griggs A."/>
            <person name="Gujja S."/>
            <person name="Heilman E.R."/>
            <person name="Heiman D."/>
            <person name="Hepburn T."/>
            <person name="Howarth C."/>
            <person name="Jen D."/>
            <person name="Larson L."/>
            <person name="Mehta T."/>
            <person name="Neiman D."/>
            <person name="Pearson M."/>
            <person name="Roberts A."/>
            <person name="Saif S."/>
            <person name="Shea T."/>
            <person name="Shenoy N."/>
            <person name="Sisk P."/>
            <person name="Stolte C."/>
            <person name="Sykes S."/>
            <person name="Walk T."/>
            <person name="White J."/>
            <person name="Yandava C."/>
            <person name="Haas B."/>
            <person name="Nusbaum C."/>
            <person name="Birren B."/>
        </authorList>
    </citation>
    <scope>NUCLEOTIDE SEQUENCE</scope>
    <source>
        <strain evidence="1">ATCC 64411</strain>
    </source>
</reference>
<accession>A0A0C4DQB5</accession>